<organism evidence="6 7">
    <name type="scientific">Silvanigrella aquatica</name>
    <dbReference type="NCBI Taxonomy" id="1915309"/>
    <lineage>
        <taxon>Bacteria</taxon>
        <taxon>Pseudomonadati</taxon>
        <taxon>Bdellovibrionota</taxon>
        <taxon>Oligoflexia</taxon>
        <taxon>Silvanigrellales</taxon>
        <taxon>Silvanigrellaceae</taxon>
        <taxon>Silvanigrella</taxon>
    </lineage>
</organism>
<dbReference type="EMBL" id="CP017834">
    <property type="protein sequence ID" value="APJ03100.1"/>
    <property type="molecule type" value="Genomic_DNA"/>
</dbReference>
<dbReference type="Proteomes" id="UP000184731">
    <property type="component" value="Chromosome"/>
</dbReference>
<keyword evidence="7" id="KW-1185">Reference proteome</keyword>
<dbReference type="STRING" id="1915309.AXG55_03930"/>
<sequence>MPTPKMKVSRSRRNMRRAHDALTALNLSKCSNCASPRLPHSVCESCGFYKGRFIAKNILRNDLLAVLR</sequence>
<dbReference type="AlphaFoldDB" id="A0A1L4CYT5"/>
<dbReference type="InterPro" id="IPR044957">
    <property type="entry name" value="Ribosomal_bL32_bact"/>
</dbReference>
<dbReference type="SUPFAM" id="SSF57829">
    <property type="entry name" value="Zn-binding ribosomal proteins"/>
    <property type="match status" value="1"/>
</dbReference>
<evidence type="ECO:0000256" key="5">
    <source>
        <dbReference type="HAMAP-Rule" id="MF_00340"/>
    </source>
</evidence>
<name>A0A1L4CYT5_9BACT</name>
<accession>A0A1L4CYT5</accession>
<dbReference type="RefSeq" id="WP_148696820.1">
    <property type="nucleotide sequence ID" value="NZ_CP017834.1"/>
</dbReference>
<dbReference type="PANTHER" id="PTHR35534">
    <property type="entry name" value="50S RIBOSOMAL PROTEIN L32"/>
    <property type="match status" value="1"/>
</dbReference>
<dbReference type="PANTHER" id="PTHR35534:SF1">
    <property type="entry name" value="LARGE RIBOSOMAL SUBUNIT PROTEIN BL32"/>
    <property type="match status" value="1"/>
</dbReference>
<evidence type="ECO:0000256" key="3">
    <source>
        <dbReference type="ARBA" id="ARBA00023274"/>
    </source>
</evidence>
<evidence type="ECO:0000256" key="4">
    <source>
        <dbReference type="ARBA" id="ARBA00035178"/>
    </source>
</evidence>
<reference evidence="6 7" key="1">
    <citation type="submission" date="2016-10" db="EMBL/GenBank/DDBJ databases">
        <title>Silvanigrella aquatica sp. nov., isolated from a freshwater lake located in the Black Forest, Germany, description of Silvanigrellaceae fam. nov., Silvanigrellales ord. nov., reclassification of the order Bdellovibrionales in the class Oligoflexia, reclassification of the families Bacteriovoracaceae and Halobacteriovoraceae in the new order Bacteriovoracales ord. nov., and reclassification of the family Pseudobacteriovoracaceae in the order Oligoflexiales.</title>
        <authorList>
            <person name="Hahn M.W."/>
            <person name="Schmidt J."/>
            <person name="Koll U."/>
            <person name="Rohde M."/>
            <person name="Verbag S."/>
            <person name="Pitt A."/>
            <person name="Nakai R."/>
            <person name="Naganuma T."/>
            <person name="Lang E."/>
        </authorList>
    </citation>
    <scope>NUCLEOTIDE SEQUENCE [LARGE SCALE GENOMIC DNA]</scope>
    <source>
        <strain evidence="6 7">MWH-Nonnen-W8red</strain>
    </source>
</reference>
<dbReference type="GO" id="GO:0003735">
    <property type="term" value="F:structural constituent of ribosome"/>
    <property type="evidence" value="ECO:0007669"/>
    <property type="project" value="InterPro"/>
</dbReference>
<dbReference type="HAMAP" id="MF_00340">
    <property type="entry name" value="Ribosomal_bL32"/>
    <property type="match status" value="1"/>
</dbReference>
<protein>
    <recommendedName>
        <fullName evidence="4 5">Large ribosomal subunit protein bL32</fullName>
    </recommendedName>
</protein>
<dbReference type="GO" id="GO:0015934">
    <property type="term" value="C:large ribosomal subunit"/>
    <property type="evidence" value="ECO:0007669"/>
    <property type="project" value="InterPro"/>
</dbReference>
<dbReference type="NCBIfam" id="TIGR01031">
    <property type="entry name" value="rpmF_bact"/>
    <property type="match status" value="1"/>
</dbReference>
<dbReference type="InterPro" id="IPR011332">
    <property type="entry name" value="Ribosomal_zn-bd"/>
</dbReference>
<evidence type="ECO:0000313" key="7">
    <source>
        <dbReference type="Proteomes" id="UP000184731"/>
    </source>
</evidence>
<proteinExistence type="inferred from homology"/>
<dbReference type="GO" id="GO:0006412">
    <property type="term" value="P:translation"/>
    <property type="evidence" value="ECO:0007669"/>
    <property type="project" value="UniProtKB-UniRule"/>
</dbReference>
<dbReference type="InterPro" id="IPR002677">
    <property type="entry name" value="Ribosomal_bL32"/>
</dbReference>
<dbReference type="Gene3D" id="1.20.5.640">
    <property type="entry name" value="Single helix bin"/>
    <property type="match status" value="1"/>
</dbReference>
<keyword evidence="2 5" id="KW-0689">Ribosomal protein</keyword>
<evidence type="ECO:0000313" key="6">
    <source>
        <dbReference type="EMBL" id="APJ03100.1"/>
    </source>
</evidence>
<keyword evidence="3 5" id="KW-0687">Ribonucleoprotein</keyword>
<dbReference type="OrthoDB" id="9801927at2"/>
<dbReference type="KEGG" id="saqi:AXG55_03930"/>
<comment type="similarity">
    <text evidence="1 5">Belongs to the bacterial ribosomal protein bL32 family.</text>
</comment>
<gene>
    <name evidence="5" type="primary">rpmF</name>
    <name evidence="6" type="ORF">AXG55_03930</name>
</gene>
<evidence type="ECO:0000256" key="2">
    <source>
        <dbReference type="ARBA" id="ARBA00022980"/>
    </source>
</evidence>
<evidence type="ECO:0000256" key="1">
    <source>
        <dbReference type="ARBA" id="ARBA00008560"/>
    </source>
</evidence>
<dbReference type="Pfam" id="PF01783">
    <property type="entry name" value="Ribosomal_L32p"/>
    <property type="match status" value="1"/>
</dbReference>